<evidence type="ECO:0000256" key="4">
    <source>
        <dbReference type="ARBA" id="ARBA00022452"/>
    </source>
</evidence>
<comment type="caution">
    <text evidence="15">The sequence shown here is derived from an EMBL/GenBank/DDBJ whole genome shotgun (WGS) entry which is preliminary data.</text>
</comment>
<feature type="domain" description="TonB-dependent receptor-like beta-barrel" evidence="13">
    <location>
        <begin position="194"/>
        <end position="681"/>
    </location>
</feature>
<evidence type="ECO:0000256" key="2">
    <source>
        <dbReference type="ARBA" id="ARBA00008143"/>
    </source>
</evidence>
<dbReference type="EMBL" id="JQED01000055">
    <property type="protein sequence ID" value="KGJ87166.1"/>
    <property type="molecule type" value="Genomic_DNA"/>
</dbReference>
<dbReference type="PANTHER" id="PTHR30069:SF29">
    <property type="entry name" value="HEMOGLOBIN AND HEMOGLOBIN-HAPTOGLOBIN-BINDING PROTEIN 1-RELATED"/>
    <property type="match status" value="1"/>
</dbReference>
<evidence type="ECO:0000256" key="12">
    <source>
        <dbReference type="RuleBase" id="RU003357"/>
    </source>
</evidence>
<evidence type="ECO:0000256" key="7">
    <source>
        <dbReference type="ARBA" id="ARBA00023077"/>
    </source>
</evidence>
<dbReference type="Gene3D" id="2.170.130.10">
    <property type="entry name" value="TonB-dependent receptor, plug domain"/>
    <property type="match status" value="1"/>
</dbReference>
<evidence type="ECO:0000256" key="3">
    <source>
        <dbReference type="ARBA" id="ARBA00022448"/>
    </source>
</evidence>
<reference evidence="15 16" key="1">
    <citation type="submission" date="2014-08" db="EMBL/GenBank/DDBJ databases">
        <title>Genomic and Phenotypic Diversity of Colwellia psychrerythraea strains from Disparate Marine Basins.</title>
        <authorList>
            <person name="Techtmann S.M."/>
            <person name="Stelling S.C."/>
            <person name="Utturkar S.M."/>
            <person name="Alshibli N."/>
            <person name="Harris A."/>
            <person name="Brown S.D."/>
            <person name="Hazen T.C."/>
        </authorList>
    </citation>
    <scope>NUCLEOTIDE SEQUENCE [LARGE SCALE GENOMIC DNA]</scope>
    <source>
        <strain evidence="15 16">ND2E</strain>
    </source>
</reference>
<keyword evidence="7 12" id="KW-0798">TonB box</keyword>
<dbReference type="AlphaFoldDB" id="A0A099KA13"/>
<dbReference type="GO" id="GO:0015344">
    <property type="term" value="F:siderophore uptake transmembrane transporter activity"/>
    <property type="evidence" value="ECO:0007669"/>
    <property type="project" value="TreeGrafter"/>
</dbReference>
<keyword evidence="4 11" id="KW-1134">Transmembrane beta strand</keyword>
<evidence type="ECO:0000259" key="13">
    <source>
        <dbReference type="Pfam" id="PF00593"/>
    </source>
</evidence>
<evidence type="ECO:0000256" key="5">
    <source>
        <dbReference type="ARBA" id="ARBA00022692"/>
    </source>
</evidence>
<dbReference type="Pfam" id="PF07715">
    <property type="entry name" value="Plug"/>
    <property type="match status" value="1"/>
</dbReference>
<comment type="similarity">
    <text evidence="2">Belongs to the TonB-dependent receptor family. Hemoglobin/haptoglobin binding protein subfamily.</text>
</comment>
<dbReference type="InterPro" id="IPR012910">
    <property type="entry name" value="Plug_dom"/>
</dbReference>
<keyword evidence="8 11" id="KW-0472">Membrane</keyword>
<keyword evidence="10 11" id="KW-0998">Cell outer membrane</keyword>
<evidence type="ECO:0000256" key="10">
    <source>
        <dbReference type="ARBA" id="ARBA00023237"/>
    </source>
</evidence>
<dbReference type="GO" id="GO:0044718">
    <property type="term" value="P:siderophore transmembrane transport"/>
    <property type="evidence" value="ECO:0007669"/>
    <property type="project" value="TreeGrafter"/>
</dbReference>
<dbReference type="InterPro" id="IPR036942">
    <property type="entry name" value="Beta-barrel_TonB_sf"/>
</dbReference>
<dbReference type="Gene3D" id="2.40.170.20">
    <property type="entry name" value="TonB-dependent receptor, beta-barrel domain"/>
    <property type="match status" value="1"/>
</dbReference>
<dbReference type="InterPro" id="IPR039426">
    <property type="entry name" value="TonB-dep_rcpt-like"/>
</dbReference>
<evidence type="ECO:0000259" key="14">
    <source>
        <dbReference type="Pfam" id="PF07715"/>
    </source>
</evidence>
<dbReference type="PATRIC" id="fig|28229.4.peg.4058"/>
<dbReference type="GO" id="GO:0009279">
    <property type="term" value="C:cell outer membrane"/>
    <property type="evidence" value="ECO:0007669"/>
    <property type="project" value="UniProtKB-SubCell"/>
</dbReference>
<dbReference type="PANTHER" id="PTHR30069">
    <property type="entry name" value="TONB-DEPENDENT OUTER MEMBRANE RECEPTOR"/>
    <property type="match status" value="1"/>
</dbReference>
<comment type="subcellular location">
    <subcellularLocation>
        <location evidence="1 11">Cell outer membrane</location>
        <topology evidence="1 11">Multi-pass membrane protein</topology>
    </subcellularLocation>
</comment>
<evidence type="ECO:0000256" key="8">
    <source>
        <dbReference type="ARBA" id="ARBA00023136"/>
    </source>
</evidence>
<evidence type="ECO:0000256" key="1">
    <source>
        <dbReference type="ARBA" id="ARBA00004571"/>
    </source>
</evidence>
<proteinExistence type="inferred from homology"/>
<keyword evidence="5 11" id="KW-0812">Transmembrane</keyword>
<dbReference type="InterPro" id="IPR000531">
    <property type="entry name" value="Beta-barrel_TonB"/>
</dbReference>
<gene>
    <name evidence="15" type="ORF">ND2E_0573</name>
</gene>
<dbReference type="OrthoDB" id="9760620at2"/>
<dbReference type="Pfam" id="PF00593">
    <property type="entry name" value="TonB_dep_Rec_b-barrel"/>
    <property type="match status" value="1"/>
</dbReference>
<dbReference type="InterPro" id="IPR037066">
    <property type="entry name" value="Plug_dom_sf"/>
</dbReference>
<sequence length="719" mass="79284">MLSQLLKRKPVQSVALQKSYLTICLTAALISTPIIANASASGIVVDEYIEINSQGAERTFPTIDEARSELKKVAGGTNLIEIAKLPARQATLQDALGFEPGIIMQSFFGGNDQPRFNIRGSGMQSNPVNRGIQLLYDGLPINQADGSFIIGFLDVKSAEMVSVYRGANAQRYGGTTLGGAVNLHSQNGTNANPSIRLEYGNDNRLGLSGQTSGQHDDWDYYINASHDSYDGYRNHSESERNNISANIGVDISDTITNRSYFQWSDNQFDIPFVVPKDRAISAPKEVLGDGNTPLDSLLNVYKRDPFRDSALIRVANKTRFSSNNFQQEFGVFYQDVSDTFTDPLAHNVTESQDVGFEYAARLTGDYITEFDEFTLSVSGNSSDMNRTYFANSPEDGSKLQKFGDLDLEASNYILALQWQAQLSQNIQLVAAMQGVIANRDISDNKAMGLNQENSYNSVNPKLGVNYQFSEDVRFFANFSSTNEAPTYWELVSASVSPKNPAMAKVSLNELAAQSSNTIEFGSSGSIGQTQWSMALYRSDIDDELISIVSDFAVNGKTDNYDAGTIHQGIELEWIQGISESLFSAGGNLSSKLVYNYSDFYFSGGEYQGNQIAGVPEHLMQFELRYQTVSGLYIAPSVKWQIDDTAIDHANSQFQDAHLLVGLQMAYQVNEDLRVYLDGQNLTDENYQTSYVIRGYSNPNQPSYLPGFGPSVSLGINYSF</sequence>
<dbReference type="Proteomes" id="UP000029843">
    <property type="component" value="Unassembled WGS sequence"/>
</dbReference>
<dbReference type="PROSITE" id="PS52016">
    <property type="entry name" value="TONB_DEPENDENT_REC_3"/>
    <property type="match status" value="1"/>
</dbReference>
<evidence type="ECO:0000256" key="9">
    <source>
        <dbReference type="ARBA" id="ARBA00023170"/>
    </source>
</evidence>
<dbReference type="RefSeq" id="WP_052056972.1">
    <property type="nucleotide sequence ID" value="NZ_JQED01000055.1"/>
</dbReference>
<evidence type="ECO:0000313" key="15">
    <source>
        <dbReference type="EMBL" id="KGJ87166.1"/>
    </source>
</evidence>
<keyword evidence="9 15" id="KW-0675">Receptor</keyword>
<evidence type="ECO:0000256" key="11">
    <source>
        <dbReference type="PROSITE-ProRule" id="PRU01360"/>
    </source>
</evidence>
<keyword evidence="3 11" id="KW-0813">Transport</keyword>
<evidence type="ECO:0000313" key="16">
    <source>
        <dbReference type="Proteomes" id="UP000029843"/>
    </source>
</evidence>
<keyword evidence="6" id="KW-0732">Signal</keyword>
<name>A0A099KA13_COLPS</name>
<accession>A0A099KA13</accession>
<feature type="domain" description="TonB-dependent receptor plug" evidence="14">
    <location>
        <begin position="86"/>
        <end position="180"/>
    </location>
</feature>
<organism evidence="15 16">
    <name type="scientific">Colwellia psychrerythraea</name>
    <name type="common">Vibrio psychroerythus</name>
    <dbReference type="NCBI Taxonomy" id="28229"/>
    <lineage>
        <taxon>Bacteria</taxon>
        <taxon>Pseudomonadati</taxon>
        <taxon>Pseudomonadota</taxon>
        <taxon>Gammaproteobacteria</taxon>
        <taxon>Alteromonadales</taxon>
        <taxon>Colwelliaceae</taxon>
        <taxon>Colwellia</taxon>
    </lineage>
</organism>
<protein>
    <submittedName>
        <fullName evidence="15">TonB-dependent receptor</fullName>
    </submittedName>
</protein>
<evidence type="ECO:0000256" key="6">
    <source>
        <dbReference type="ARBA" id="ARBA00022729"/>
    </source>
</evidence>
<dbReference type="SUPFAM" id="SSF56935">
    <property type="entry name" value="Porins"/>
    <property type="match status" value="1"/>
</dbReference>